<dbReference type="EMBL" id="QEEX01000001">
    <property type="protein sequence ID" value="PWB98167.1"/>
    <property type="molecule type" value="Genomic_DNA"/>
</dbReference>
<dbReference type="PANTHER" id="PTHR22602">
    <property type="entry name" value="TRANSFERASE CAF17, MITOCHONDRIAL-RELATED"/>
    <property type="match status" value="1"/>
</dbReference>
<dbReference type="KEGG" id="salc:C2138_01565"/>
<organism evidence="4 5">
    <name type="scientific">Homoserinimonas hongtaonis</name>
    <dbReference type="NCBI Taxonomy" id="2079791"/>
    <lineage>
        <taxon>Bacteria</taxon>
        <taxon>Bacillati</taxon>
        <taxon>Actinomycetota</taxon>
        <taxon>Actinomycetes</taxon>
        <taxon>Micrococcales</taxon>
        <taxon>Microbacteriaceae</taxon>
        <taxon>Homoserinimonas</taxon>
    </lineage>
</organism>
<dbReference type="InterPro" id="IPR029043">
    <property type="entry name" value="GcvT/YgfZ_C"/>
</dbReference>
<dbReference type="RefSeq" id="WP_108514998.1">
    <property type="nucleotide sequence ID" value="NZ_CP026951.1"/>
</dbReference>
<evidence type="ECO:0000259" key="3">
    <source>
        <dbReference type="Pfam" id="PF08669"/>
    </source>
</evidence>
<dbReference type="Gene3D" id="2.40.30.160">
    <property type="match status" value="1"/>
</dbReference>
<accession>A0A2U1T2T2</accession>
<dbReference type="Proteomes" id="UP000244978">
    <property type="component" value="Unassembled WGS sequence"/>
</dbReference>
<keyword evidence="5" id="KW-1185">Reference proteome</keyword>
<dbReference type="NCBIfam" id="TIGR03317">
    <property type="entry name" value="ygfZ_signature"/>
    <property type="match status" value="1"/>
</dbReference>
<proteinExistence type="predicted"/>
<dbReference type="Gene3D" id="3.30.1360.120">
    <property type="entry name" value="Probable tRNA modification gtpase trme, domain 1"/>
    <property type="match status" value="1"/>
</dbReference>
<dbReference type="InterPro" id="IPR017703">
    <property type="entry name" value="YgfZ/GCV_T_CS"/>
</dbReference>
<reference evidence="5" key="1">
    <citation type="submission" date="2018-04" db="EMBL/GenBank/DDBJ databases">
        <authorList>
            <person name="Liu S."/>
            <person name="Wang Z."/>
            <person name="Li J."/>
        </authorList>
    </citation>
    <scope>NUCLEOTIDE SEQUENCE [LARGE SCALE GENOMIC DNA]</scope>
    <source>
        <strain evidence="5">S1194</strain>
    </source>
</reference>
<dbReference type="InterPro" id="IPR006222">
    <property type="entry name" value="GCVT_N"/>
</dbReference>
<comment type="caution">
    <text evidence="4">The sequence shown here is derived from an EMBL/GenBank/DDBJ whole genome shotgun (WGS) entry which is preliminary data.</text>
</comment>
<dbReference type="PANTHER" id="PTHR22602:SF0">
    <property type="entry name" value="TRANSFERASE CAF17, MITOCHONDRIAL-RELATED"/>
    <property type="match status" value="1"/>
</dbReference>
<name>A0A2U1T2T2_9MICO</name>
<dbReference type="SUPFAM" id="SSF103025">
    <property type="entry name" value="Folate-binding domain"/>
    <property type="match status" value="1"/>
</dbReference>
<dbReference type="SUPFAM" id="SSF101790">
    <property type="entry name" value="Aminomethyltransferase beta-barrel domain"/>
    <property type="match status" value="1"/>
</dbReference>
<feature type="domain" description="GCVT N-terminal" evidence="2">
    <location>
        <begin position="41"/>
        <end position="151"/>
    </location>
</feature>
<dbReference type="InterPro" id="IPR027266">
    <property type="entry name" value="TrmE/GcvT-like"/>
</dbReference>
<evidence type="ECO:0000259" key="2">
    <source>
        <dbReference type="Pfam" id="PF01571"/>
    </source>
</evidence>
<feature type="domain" description="Aminomethyltransferase C-terminal" evidence="3">
    <location>
        <begin position="281"/>
        <end position="350"/>
    </location>
</feature>
<evidence type="ECO:0000313" key="5">
    <source>
        <dbReference type="Proteomes" id="UP000244978"/>
    </source>
</evidence>
<dbReference type="OrthoDB" id="9796287at2"/>
<evidence type="ECO:0000313" key="4">
    <source>
        <dbReference type="EMBL" id="PWB98167.1"/>
    </source>
</evidence>
<dbReference type="GO" id="GO:0016226">
    <property type="term" value="P:iron-sulfur cluster assembly"/>
    <property type="evidence" value="ECO:0007669"/>
    <property type="project" value="TreeGrafter"/>
</dbReference>
<gene>
    <name evidence="4" type="ORF">DF220_10260</name>
</gene>
<dbReference type="PIRSF" id="PIRSF006487">
    <property type="entry name" value="GcvT"/>
    <property type="match status" value="1"/>
</dbReference>
<evidence type="ECO:0000256" key="1">
    <source>
        <dbReference type="ARBA" id="ARBA00022946"/>
    </source>
</evidence>
<dbReference type="InterPro" id="IPR013977">
    <property type="entry name" value="GcvT_C"/>
</dbReference>
<dbReference type="InterPro" id="IPR045179">
    <property type="entry name" value="YgfZ/GcvT"/>
</dbReference>
<dbReference type="AlphaFoldDB" id="A0A2U1T2T2"/>
<dbReference type="Pfam" id="PF08669">
    <property type="entry name" value="GCV_T_C"/>
    <property type="match status" value="1"/>
</dbReference>
<dbReference type="Pfam" id="PF01571">
    <property type="entry name" value="GCV_T"/>
    <property type="match status" value="1"/>
</dbReference>
<protein>
    <submittedName>
        <fullName evidence="4">Folate-binding protein</fullName>
    </submittedName>
</protein>
<sequence length="383" mass="40731">MSSENPVKDAAVYASPWLARSGAVESDGPDAGVAAHYGDPVREQRQLAAGSAVVDLSHHGVIEIEGADRLSWLDSMSTQSLARLAPAESAEALILDPNGRIEHDMRVLDDGVSLWLLVEGSEAASLAAWLDRMRFMMRVEVRDRTSDFATLGSFADAATLAGMVPIASPHGVPLVWSDPWPDVVAGGWQYAQGEHPGAEFAYREVLVERSALAESDAPAAGVLALEALRVAAWRPRFAREVDERSIPHELDWMRSAVHLNKGCYRGQETVAKVHNLGHPPRRLVMLHLDGSDSILPQPGDEVVLGDRAVGAVTSAVRHHELGSIALAVVKRTLDSTATLTVQTSDGPVAAAQEVIVPASAGATVAAPRLPRLGATTRPSRPGA</sequence>
<keyword evidence="1" id="KW-0809">Transit peptide</keyword>